<proteinExistence type="predicted"/>
<dbReference type="SUPFAM" id="SSF46785">
    <property type="entry name" value="Winged helix' DNA-binding domain"/>
    <property type="match status" value="1"/>
</dbReference>
<dbReference type="EMBL" id="CM001436">
    <property type="protein sequence ID" value="EHQ35923.1"/>
    <property type="molecule type" value="Genomic_DNA"/>
</dbReference>
<feature type="domain" description="Winged helix DNA-binding" evidence="1">
    <location>
        <begin position="23"/>
        <end position="106"/>
    </location>
</feature>
<dbReference type="Proteomes" id="UP000005741">
    <property type="component" value="Chromosome"/>
</dbReference>
<keyword evidence="3" id="KW-1185">Reference proteome</keyword>
<dbReference type="AlphaFoldDB" id="H1YXS4"/>
<reference evidence="2 3" key="1">
    <citation type="submission" date="2011-10" db="EMBL/GenBank/DDBJ databases">
        <title>The Improved High-Quality Draft genome of Methanoplanus limicola DSM 2279.</title>
        <authorList>
            <consortium name="US DOE Joint Genome Institute (JGI-PGF)"/>
            <person name="Lucas S."/>
            <person name="Copeland A."/>
            <person name="Lapidus A."/>
            <person name="Glavina del Rio T."/>
            <person name="Dalin E."/>
            <person name="Tice H."/>
            <person name="Bruce D."/>
            <person name="Goodwin L."/>
            <person name="Pitluck S."/>
            <person name="Peters L."/>
            <person name="Mikhailova N."/>
            <person name="Lu M."/>
            <person name="Kyrpides N."/>
            <person name="Mavromatis K."/>
            <person name="Ivanova N."/>
            <person name="Markowitz V."/>
            <person name="Cheng J.-F."/>
            <person name="Hugenholtz P."/>
            <person name="Woyke T."/>
            <person name="Wu D."/>
            <person name="Wirth R."/>
            <person name="Brambilla E.-M."/>
            <person name="Klenk H.-P."/>
            <person name="Eisen J.A."/>
        </authorList>
    </citation>
    <scope>NUCLEOTIDE SEQUENCE [LARGE SCALE GENOMIC DNA]</scope>
    <source>
        <strain evidence="2 3">DSM 2279</strain>
    </source>
</reference>
<dbReference type="Gene3D" id="1.10.10.10">
    <property type="entry name" value="Winged helix-like DNA-binding domain superfamily/Winged helix DNA-binding domain"/>
    <property type="match status" value="1"/>
</dbReference>
<organism evidence="2 3">
    <name type="scientific">Methanoplanus limicola DSM 2279</name>
    <dbReference type="NCBI Taxonomy" id="937775"/>
    <lineage>
        <taxon>Archaea</taxon>
        <taxon>Methanobacteriati</taxon>
        <taxon>Methanobacteriota</taxon>
        <taxon>Stenosarchaea group</taxon>
        <taxon>Methanomicrobia</taxon>
        <taxon>Methanomicrobiales</taxon>
        <taxon>Methanomicrobiaceae</taxon>
        <taxon>Methanoplanus</taxon>
    </lineage>
</organism>
<evidence type="ECO:0000313" key="2">
    <source>
        <dbReference type="EMBL" id="EHQ35923.1"/>
    </source>
</evidence>
<gene>
    <name evidence="2" type="ORF">Metlim_1822</name>
</gene>
<dbReference type="InParanoid" id="H1YXS4"/>
<evidence type="ECO:0000313" key="3">
    <source>
        <dbReference type="Proteomes" id="UP000005741"/>
    </source>
</evidence>
<accession>H1YXS4</accession>
<dbReference type="RefSeq" id="WP_004077929.1">
    <property type="nucleotide sequence ID" value="NZ_CM001436.1"/>
</dbReference>
<evidence type="ECO:0000259" key="1">
    <source>
        <dbReference type="Pfam" id="PF13601"/>
    </source>
</evidence>
<protein>
    <submittedName>
        <fullName evidence="2">Regulatory protein, ArsR</fullName>
    </submittedName>
</protein>
<dbReference type="Pfam" id="PF13601">
    <property type="entry name" value="HTH_34"/>
    <property type="match status" value="1"/>
</dbReference>
<dbReference type="InterPro" id="IPR036390">
    <property type="entry name" value="WH_DNA-bd_sf"/>
</dbReference>
<name>H1YXS4_9EURY</name>
<dbReference type="OrthoDB" id="116183at2157"/>
<dbReference type="InterPro" id="IPR027395">
    <property type="entry name" value="WH_DNA-bd_dom"/>
</dbReference>
<dbReference type="HOGENOM" id="CLU_2115502_0_0_2"/>
<sequence>MEEKFLEIVDESGNLNSKLFSLIRIKILWALSELGEDGATARQIKNGLNIGNDGSTYSNLNALVDMGYLRMQKVPFESKENLELYTITPSGLEEWNKIKKWLDMLIGEEK</sequence>
<dbReference type="STRING" id="937775.Metlim_1822"/>
<dbReference type="InterPro" id="IPR036388">
    <property type="entry name" value="WH-like_DNA-bd_sf"/>
</dbReference>